<dbReference type="EMBL" id="QUSF01000032">
    <property type="protein sequence ID" value="RLV99435.1"/>
    <property type="molecule type" value="Genomic_DNA"/>
</dbReference>
<protein>
    <submittedName>
        <fullName evidence="3">Uncharacterized protein</fullName>
    </submittedName>
</protein>
<evidence type="ECO:0000313" key="3">
    <source>
        <dbReference type="EMBL" id="RLV99435.1"/>
    </source>
</evidence>
<proteinExistence type="predicted"/>
<gene>
    <name evidence="3" type="ORF">DV515_00009626</name>
</gene>
<comment type="caution">
    <text evidence="3">The sequence shown here is derived from an EMBL/GenBank/DDBJ whole genome shotgun (WGS) entry which is preliminary data.</text>
</comment>
<dbReference type="Proteomes" id="UP000276834">
    <property type="component" value="Unassembled WGS sequence"/>
</dbReference>
<accession>A0A3L8SAT5</accession>
<reference evidence="3 4" key="1">
    <citation type="journal article" date="2018" name="Proc. R. Soc. B">
        <title>A non-coding region near Follistatin controls head colour polymorphism in the Gouldian finch.</title>
        <authorList>
            <person name="Toomey M.B."/>
            <person name="Marques C.I."/>
            <person name="Andrade P."/>
            <person name="Araujo P.M."/>
            <person name="Sabatino S."/>
            <person name="Gazda M.A."/>
            <person name="Afonso S."/>
            <person name="Lopes R.J."/>
            <person name="Corbo J.C."/>
            <person name="Carneiro M."/>
        </authorList>
    </citation>
    <scope>NUCLEOTIDE SEQUENCE [LARGE SCALE GENOMIC DNA]</scope>
    <source>
        <strain evidence="3">Red01</strain>
        <tissue evidence="3">Muscle</tissue>
    </source>
</reference>
<dbReference type="AlphaFoldDB" id="A0A3L8SAT5"/>
<feature type="compositionally biased region" description="Basic and acidic residues" evidence="1">
    <location>
        <begin position="264"/>
        <end position="282"/>
    </location>
</feature>
<evidence type="ECO:0000256" key="2">
    <source>
        <dbReference type="SAM" id="SignalP"/>
    </source>
</evidence>
<evidence type="ECO:0000313" key="4">
    <source>
        <dbReference type="Proteomes" id="UP000276834"/>
    </source>
</evidence>
<feature type="region of interest" description="Disordered" evidence="1">
    <location>
        <begin position="84"/>
        <end position="111"/>
    </location>
</feature>
<keyword evidence="4" id="KW-1185">Reference proteome</keyword>
<evidence type="ECO:0000256" key="1">
    <source>
        <dbReference type="SAM" id="MobiDB-lite"/>
    </source>
</evidence>
<feature type="compositionally biased region" description="Polar residues" evidence="1">
    <location>
        <begin position="93"/>
        <end position="109"/>
    </location>
</feature>
<name>A0A3L8SAT5_CHLGU</name>
<feature type="signal peptide" evidence="2">
    <location>
        <begin position="1"/>
        <end position="33"/>
    </location>
</feature>
<sequence>MVRSQLEHGFLIPGRIFWMDSLLLALCEVAVQAERTFIPVVLEPLGRDHLIKIVLWKEEQFNTRHEQNALQEKEERTRATICEHKQQRKGKSQLWQPQSHSQGKSSSLQRTEENEPFLGFLAVWEKIPVTELGTTEMFLSWIIDEARLKAQAWAVLTIPGPLVPVEGLLKLSRAAAAFLQGEQGWEPTKQKLLQAGSEEQDQEVTQMCKRLIVHCGFVGTLSSNGSPQQTGHLSSGDGSVPSCLIRAHNNFVLIEAVTEAPGLDEARPGPAREDKGGGFRAS</sequence>
<feature type="region of interest" description="Disordered" evidence="1">
    <location>
        <begin position="263"/>
        <end position="282"/>
    </location>
</feature>
<organism evidence="3 4">
    <name type="scientific">Chloebia gouldiae</name>
    <name type="common">Gouldian finch</name>
    <name type="synonym">Erythrura gouldiae</name>
    <dbReference type="NCBI Taxonomy" id="44316"/>
    <lineage>
        <taxon>Eukaryota</taxon>
        <taxon>Metazoa</taxon>
        <taxon>Chordata</taxon>
        <taxon>Craniata</taxon>
        <taxon>Vertebrata</taxon>
        <taxon>Euteleostomi</taxon>
        <taxon>Archelosauria</taxon>
        <taxon>Archosauria</taxon>
        <taxon>Dinosauria</taxon>
        <taxon>Saurischia</taxon>
        <taxon>Theropoda</taxon>
        <taxon>Coelurosauria</taxon>
        <taxon>Aves</taxon>
        <taxon>Neognathae</taxon>
        <taxon>Neoaves</taxon>
        <taxon>Telluraves</taxon>
        <taxon>Australaves</taxon>
        <taxon>Passeriformes</taxon>
        <taxon>Passeroidea</taxon>
        <taxon>Passeridae</taxon>
        <taxon>Chloebia</taxon>
    </lineage>
</organism>
<keyword evidence="2" id="KW-0732">Signal</keyword>
<feature type="chain" id="PRO_5018279125" evidence="2">
    <location>
        <begin position="34"/>
        <end position="282"/>
    </location>
</feature>